<evidence type="ECO:0000256" key="2">
    <source>
        <dbReference type="PIRSR" id="PIRSR613078-2"/>
    </source>
</evidence>
<dbReference type="Gene3D" id="3.40.50.1240">
    <property type="entry name" value="Phosphoglycerate mutase-like"/>
    <property type="match status" value="1"/>
</dbReference>
<dbReference type="EMBL" id="CP017675">
    <property type="protein sequence ID" value="APB35216.1"/>
    <property type="molecule type" value="Genomic_DNA"/>
</dbReference>
<proteinExistence type="predicted"/>
<dbReference type="PANTHER" id="PTHR48100:SF1">
    <property type="entry name" value="HISTIDINE PHOSPHATASE FAMILY PROTEIN-RELATED"/>
    <property type="match status" value="1"/>
</dbReference>
<evidence type="ECO:0000256" key="1">
    <source>
        <dbReference type="PIRSR" id="PIRSR613078-1"/>
    </source>
</evidence>
<feature type="active site" description="Tele-phosphohistidine intermediate" evidence="1">
    <location>
        <position position="10"/>
    </location>
</feature>
<keyword evidence="4" id="KW-1185">Reference proteome</keyword>
<reference evidence="3 4" key="1">
    <citation type="submission" date="2016-10" db="EMBL/GenBank/DDBJ databases">
        <title>Description of Gloeomargarita lithophora gen. nov., sp. nov., a thylakoid-bearing basal-branching cyanobacterium with intracellular carbonates, and proposal for Gloeomargaritales ord. nov.</title>
        <authorList>
            <person name="Moreira D."/>
            <person name="Tavera R."/>
            <person name="Benzerara K."/>
            <person name="Skouri-Panet F."/>
            <person name="Couradeau E."/>
            <person name="Gerard E."/>
            <person name="Loussert C."/>
            <person name="Novelo E."/>
            <person name="Zivanovic Y."/>
            <person name="Lopez-Garcia P."/>
        </authorList>
    </citation>
    <scope>NUCLEOTIDE SEQUENCE [LARGE SCALE GENOMIC DNA]</scope>
    <source>
        <strain evidence="3 4">D10</strain>
    </source>
</reference>
<dbReference type="Proteomes" id="UP000180235">
    <property type="component" value="Chromosome"/>
</dbReference>
<sequence length="212" mass="23467">MGLHLYFLRHGETVFSKSGNYSGSLDPELTAQGQQMAADFAQAYQALPWTAVFCSPMRRTMATATPLAQAVGLELQLRDGLKEIHYGVWEGQTPAWVKQNHLEDYIHWMTEPAWNAPTGGETAVQIANRAMAVIAEIEANYTEGNVLVVSHKATLRIILCSLLGIDLGRFRDRISILVASVSLVRFTQYGPRLELMGDRSHLNPELRALAGT</sequence>
<evidence type="ECO:0000313" key="4">
    <source>
        <dbReference type="Proteomes" id="UP000180235"/>
    </source>
</evidence>
<dbReference type="AlphaFoldDB" id="A0A1J0AH41"/>
<dbReference type="RefSeq" id="WP_071455543.1">
    <property type="nucleotide sequence ID" value="NZ_CP017675.1"/>
</dbReference>
<dbReference type="KEGG" id="glt:GlitD10_2872"/>
<feature type="binding site" evidence="2">
    <location>
        <begin position="83"/>
        <end position="86"/>
    </location>
    <ligand>
        <name>substrate</name>
    </ligand>
</feature>
<organism evidence="3 4">
    <name type="scientific">Gloeomargarita lithophora Alchichica-D10</name>
    <dbReference type="NCBI Taxonomy" id="1188229"/>
    <lineage>
        <taxon>Bacteria</taxon>
        <taxon>Bacillati</taxon>
        <taxon>Cyanobacteriota</taxon>
        <taxon>Cyanophyceae</taxon>
        <taxon>Gloeomargaritales</taxon>
        <taxon>Gloeomargaritaceae</taxon>
        <taxon>Gloeomargarita</taxon>
    </lineage>
</organism>
<dbReference type="SUPFAM" id="SSF53254">
    <property type="entry name" value="Phosphoglycerate mutase-like"/>
    <property type="match status" value="1"/>
</dbReference>
<dbReference type="PANTHER" id="PTHR48100">
    <property type="entry name" value="BROAD-SPECIFICITY PHOSPHATASE YOR283W-RELATED"/>
    <property type="match status" value="1"/>
</dbReference>
<dbReference type="InterPro" id="IPR029033">
    <property type="entry name" value="His_PPase_superfam"/>
</dbReference>
<protein>
    <submittedName>
        <fullName evidence="3">Fructose-2,6-bisphosphatase</fullName>
    </submittedName>
</protein>
<dbReference type="CDD" id="cd07067">
    <property type="entry name" value="HP_PGM_like"/>
    <property type="match status" value="1"/>
</dbReference>
<gene>
    <name evidence="3" type="ORF">GlitD10_2872</name>
</gene>
<dbReference type="STRING" id="1188229.GlitD10_2872"/>
<dbReference type="SMART" id="SM00855">
    <property type="entry name" value="PGAM"/>
    <property type="match status" value="1"/>
</dbReference>
<dbReference type="InterPro" id="IPR013078">
    <property type="entry name" value="His_Pase_superF_clade-1"/>
</dbReference>
<evidence type="ECO:0000313" key="3">
    <source>
        <dbReference type="EMBL" id="APB35216.1"/>
    </source>
</evidence>
<feature type="active site" description="Proton donor/acceptor" evidence="1">
    <location>
        <position position="83"/>
    </location>
</feature>
<dbReference type="GO" id="GO:0005737">
    <property type="term" value="C:cytoplasm"/>
    <property type="evidence" value="ECO:0007669"/>
    <property type="project" value="TreeGrafter"/>
</dbReference>
<dbReference type="GO" id="GO:0016791">
    <property type="term" value="F:phosphatase activity"/>
    <property type="evidence" value="ECO:0007669"/>
    <property type="project" value="TreeGrafter"/>
</dbReference>
<name>A0A1J0AH41_9CYAN</name>
<dbReference type="InterPro" id="IPR050275">
    <property type="entry name" value="PGM_Phosphatase"/>
</dbReference>
<accession>A0A1J0AH41</accession>
<dbReference type="Pfam" id="PF00300">
    <property type="entry name" value="His_Phos_1"/>
    <property type="match status" value="1"/>
</dbReference>
<feature type="binding site" evidence="2">
    <location>
        <position position="59"/>
    </location>
    <ligand>
        <name>substrate</name>
    </ligand>
</feature>
<dbReference type="OrthoDB" id="9781415at2"/>